<dbReference type="InterPro" id="IPR052020">
    <property type="entry name" value="Cyclic_di-GMP/3'3'-cGAMP_PDE"/>
</dbReference>
<dbReference type="InterPro" id="IPR003607">
    <property type="entry name" value="HD/PDEase_dom"/>
</dbReference>
<accession>A0LBU3</accession>
<dbReference type="RefSeq" id="WP_011714500.1">
    <property type="nucleotide sequence ID" value="NC_008576.1"/>
</dbReference>
<evidence type="ECO:0000313" key="4">
    <source>
        <dbReference type="EMBL" id="ABK45436.1"/>
    </source>
</evidence>
<keyword evidence="1" id="KW-0597">Phosphoprotein</keyword>
<keyword evidence="5" id="KW-1185">Reference proteome</keyword>
<proteinExistence type="predicted"/>
<dbReference type="STRING" id="156889.Mmc1_2945"/>
<dbReference type="AlphaFoldDB" id="A0LBU3"/>
<feature type="modified residue" description="4-aspartylphosphate" evidence="1">
    <location>
        <position position="56"/>
    </location>
</feature>
<evidence type="ECO:0000259" key="2">
    <source>
        <dbReference type="PROSITE" id="PS50110"/>
    </source>
</evidence>
<dbReference type="SUPFAM" id="SSF109604">
    <property type="entry name" value="HD-domain/PDEase-like"/>
    <property type="match status" value="1"/>
</dbReference>
<dbReference type="InterPro" id="IPR001789">
    <property type="entry name" value="Sig_transdc_resp-reg_receiver"/>
</dbReference>
<dbReference type="GO" id="GO:0000160">
    <property type="term" value="P:phosphorelay signal transduction system"/>
    <property type="evidence" value="ECO:0007669"/>
    <property type="project" value="InterPro"/>
</dbReference>
<dbReference type="PROSITE" id="PS50110">
    <property type="entry name" value="RESPONSE_REGULATORY"/>
    <property type="match status" value="1"/>
</dbReference>
<dbReference type="PANTHER" id="PTHR45228:SF5">
    <property type="entry name" value="CYCLIC DI-GMP PHOSPHODIESTERASE VC_1348-RELATED"/>
    <property type="match status" value="1"/>
</dbReference>
<dbReference type="HOGENOM" id="CLU_000445_92_10_5"/>
<reference evidence="4 5" key="2">
    <citation type="journal article" date="2012" name="Int. J. Syst. Evol. Microbiol.">
        <title>Magnetococcus marinus gen. nov., sp. nov., a marine, magnetotactic bacterium that represents a novel lineage (Magnetococcaceae fam. nov.; Magnetococcales ord. nov.) at the base of the Alphaproteobacteria.</title>
        <authorList>
            <person name="Bazylinski D.A."/>
            <person name="Williams T.J."/>
            <person name="Lefevre C.T."/>
            <person name="Berg R.J."/>
            <person name="Zhang C.L."/>
            <person name="Bowser S.S."/>
            <person name="Dean A.J."/>
            <person name="Beveridge T.J."/>
        </authorList>
    </citation>
    <scope>NUCLEOTIDE SEQUENCE [LARGE SCALE GENOMIC DNA]</scope>
    <source>
        <strain evidence="5">ATCC BAA-1437 / JCM 17883 / MC-1</strain>
    </source>
</reference>
<dbReference type="EMBL" id="CP000471">
    <property type="protein sequence ID" value="ABK45436.1"/>
    <property type="molecule type" value="Genomic_DNA"/>
</dbReference>
<dbReference type="Proteomes" id="UP000002586">
    <property type="component" value="Chromosome"/>
</dbReference>
<dbReference type="KEGG" id="mgm:Mmc1_2945"/>
<evidence type="ECO:0000259" key="3">
    <source>
        <dbReference type="PROSITE" id="PS51832"/>
    </source>
</evidence>
<keyword evidence="4" id="KW-0378">Hydrolase</keyword>
<dbReference type="SUPFAM" id="SSF52172">
    <property type="entry name" value="CheY-like"/>
    <property type="match status" value="1"/>
</dbReference>
<dbReference type="CDD" id="cd00077">
    <property type="entry name" value="HDc"/>
    <property type="match status" value="1"/>
</dbReference>
<sequence length="377" mass="41725">MNHERRSKIFVVDAQVGNLDLLVEYLGERYALSVALDGESALEDIPVTQPDLILLDVQLPVMDGYAVCRVLKARADTAHIPVIFTSAALQAGSERDGFLCGGVDYISKPFDQLVVQARVARQLALVTSQRQLQICNLNFSTMQQAHAADLQRANRRIEQSHLDIIRHLGRAAEYRDNETGLHVERMSRYCGIMGRALGLDAQRVTLLEQAAQMHDVGKIGIPDHILLKPTKLTPAEWHIMRNHCEIGAAILGEHESPLLQLARTLALTHHEHWDGSGYPHGLQGKQIPQEGRIVAIADSFDVMTLCQSYRKGVSLDEAFETLQDLAGSQFDPELVVLFVAQRAQVEQLIAAWDAKTSPVDLRYDEAGDAKAHTVTPG</sequence>
<evidence type="ECO:0000313" key="5">
    <source>
        <dbReference type="Proteomes" id="UP000002586"/>
    </source>
</evidence>
<organism evidence="4 5">
    <name type="scientific">Magnetococcus marinus (strain ATCC BAA-1437 / JCM 17883 / MC-1)</name>
    <dbReference type="NCBI Taxonomy" id="156889"/>
    <lineage>
        <taxon>Bacteria</taxon>
        <taxon>Pseudomonadati</taxon>
        <taxon>Pseudomonadota</taxon>
        <taxon>Magnetococcia</taxon>
        <taxon>Magnetococcales</taxon>
        <taxon>Magnetococcaceae</taxon>
        <taxon>Magnetococcus</taxon>
    </lineage>
</organism>
<dbReference type="PROSITE" id="PS51832">
    <property type="entry name" value="HD_GYP"/>
    <property type="match status" value="1"/>
</dbReference>
<dbReference type="PANTHER" id="PTHR45228">
    <property type="entry name" value="CYCLIC DI-GMP PHOSPHODIESTERASE TM_0186-RELATED"/>
    <property type="match status" value="1"/>
</dbReference>
<dbReference type="GO" id="GO:0008081">
    <property type="term" value="F:phosphoric diester hydrolase activity"/>
    <property type="evidence" value="ECO:0007669"/>
    <property type="project" value="UniProtKB-ARBA"/>
</dbReference>
<dbReference type="InterPro" id="IPR011006">
    <property type="entry name" value="CheY-like_superfamily"/>
</dbReference>
<dbReference type="Pfam" id="PF13487">
    <property type="entry name" value="HD_5"/>
    <property type="match status" value="1"/>
</dbReference>
<name>A0LBU3_MAGMM</name>
<reference evidence="5" key="1">
    <citation type="journal article" date="2009" name="Appl. Environ. Microbiol.">
        <title>Complete genome sequence of the chemolithoautotrophic marine magnetotactic coccus strain MC-1.</title>
        <authorList>
            <person name="Schubbe S."/>
            <person name="Williams T.J."/>
            <person name="Xie G."/>
            <person name="Kiss H.E."/>
            <person name="Brettin T.S."/>
            <person name="Martinez D."/>
            <person name="Ross C.A."/>
            <person name="Schuler D."/>
            <person name="Cox B.L."/>
            <person name="Nealson K.H."/>
            <person name="Bazylinski D.A."/>
        </authorList>
    </citation>
    <scope>NUCLEOTIDE SEQUENCE [LARGE SCALE GENOMIC DNA]</scope>
    <source>
        <strain evidence="5">ATCC BAA-1437 / JCM 17883 / MC-1</strain>
    </source>
</reference>
<dbReference type="Pfam" id="PF00072">
    <property type="entry name" value="Response_reg"/>
    <property type="match status" value="1"/>
</dbReference>
<dbReference type="eggNOG" id="COG3437">
    <property type="taxonomic scope" value="Bacteria"/>
</dbReference>
<feature type="domain" description="Response regulatory" evidence="2">
    <location>
        <begin position="8"/>
        <end position="123"/>
    </location>
</feature>
<dbReference type="Gene3D" id="1.10.3210.10">
    <property type="entry name" value="Hypothetical protein af1432"/>
    <property type="match status" value="1"/>
</dbReference>
<gene>
    <name evidence="4" type="ordered locus">Mmc1_2945</name>
</gene>
<evidence type="ECO:0000256" key="1">
    <source>
        <dbReference type="PROSITE-ProRule" id="PRU00169"/>
    </source>
</evidence>
<dbReference type="OrthoDB" id="9802066at2"/>
<dbReference type="Gene3D" id="3.40.50.2300">
    <property type="match status" value="1"/>
</dbReference>
<dbReference type="SMART" id="SM00471">
    <property type="entry name" value="HDc"/>
    <property type="match status" value="1"/>
</dbReference>
<dbReference type="InterPro" id="IPR037522">
    <property type="entry name" value="HD_GYP_dom"/>
</dbReference>
<feature type="domain" description="HD-GYP" evidence="3">
    <location>
        <begin position="157"/>
        <end position="354"/>
    </location>
</feature>
<protein>
    <submittedName>
        <fullName evidence="4">Response regulator receiver modulated metal dependent phosphohydrolase</fullName>
    </submittedName>
</protein>
<dbReference type="SMART" id="SM00448">
    <property type="entry name" value="REC"/>
    <property type="match status" value="1"/>
</dbReference>